<reference evidence="1 2" key="1">
    <citation type="journal article" date="2019" name="Genome Biol. Evol.">
        <title>Insights into the evolution of the New World diploid cottons (Gossypium, subgenus Houzingenia) based on genome sequencing.</title>
        <authorList>
            <person name="Grover C.E."/>
            <person name="Arick M.A. 2nd"/>
            <person name="Thrash A."/>
            <person name="Conover J.L."/>
            <person name="Sanders W.S."/>
            <person name="Peterson D.G."/>
            <person name="Frelichowski J.E."/>
            <person name="Scheffler J.A."/>
            <person name="Scheffler B.E."/>
            <person name="Wendel J.F."/>
        </authorList>
    </citation>
    <scope>NUCLEOTIDE SEQUENCE [LARGE SCALE GENOMIC DNA]</scope>
    <source>
        <strain evidence="1">1</strain>
        <tissue evidence="1">Leaf</tissue>
    </source>
</reference>
<dbReference type="AlphaFoldDB" id="A0A7J9NCK9"/>
<dbReference type="OrthoDB" id="10384426at2759"/>
<gene>
    <name evidence="1" type="ORF">Goshw_003368</name>
</gene>
<comment type="caution">
    <text evidence="1">The sequence shown here is derived from an EMBL/GenBank/DDBJ whole genome shotgun (WGS) entry which is preliminary data.</text>
</comment>
<evidence type="ECO:0000313" key="1">
    <source>
        <dbReference type="EMBL" id="MBA0881061.1"/>
    </source>
</evidence>
<dbReference type="EMBL" id="JABFAF010278659">
    <property type="protein sequence ID" value="MBA0881061.1"/>
    <property type="molecule type" value="Genomic_DNA"/>
</dbReference>
<feature type="non-terminal residue" evidence="1">
    <location>
        <position position="1"/>
    </location>
</feature>
<organism evidence="1 2">
    <name type="scientific">Gossypium schwendimanii</name>
    <name type="common">Cotton</name>
    <dbReference type="NCBI Taxonomy" id="34291"/>
    <lineage>
        <taxon>Eukaryota</taxon>
        <taxon>Viridiplantae</taxon>
        <taxon>Streptophyta</taxon>
        <taxon>Embryophyta</taxon>
        <taxon>Tracheophyta</taxon>
        <taxon>Spermatophyta</taxon>
        <taxon>Magnoliopsida</taxon>
        <taxon>eudicotyledons</taxon>
        <taxon>Gunneridae</taxon>
        <taxon>Pentapetalae</taxon>
        <taxon>rosids</taxon>
        <taxon>malvids</taxon>
        <taxon>Malvales</taxon>
        <taxon>Malvaceae</taxon>
        <taxon>Malvoideae</taxon>
        <taxon>Gossypium</taxon>
    </lineage>
</organism>
<sequence>RIYPRSGRTIETSRKPHKGLCTKNRQAPIGCIRRHRKRCFYVSNRNPSSWNCGSCSD</sequence>
<keyword evidence="2" id="KW-1185">Reference proteome</keyword>
<protein>
    <submittedName>
        <fullName evidence="1">Uncharacterized protein</fullName>
    </submittedName>
</protein>
<proteinExistence type="predicted"/>
<accession>A0A7J9NCK9</accession>
<dbReference type="Proteomes" id="UP000593576">
    <property type="component" value="Unassembled WGS sequence"/>
</dbReference>
<name>A0A7J9NCK9_GOSSC</name>
<evidence type="ECO:0000313" key="2">
    <source>
        <dbReference type="Proteomes" id="UP000593576"/>
    </source>
</evidence>